<feature type="transmembrane region" description="Helical" evidence="5">
    <location>
        <begin position="254"/>
        <end position="274"/>
    </location>
</feature>
<gene>
    <name evidence="6" type="ORF">K444DRAFT_585308</name>
</gene>
<evidence type="ECO:0000256" key="5">
    <source>
        <dbReference type="SAM" id="Phobius"/>
    </source>
</evidence>
<dbReference type="STRING" id="1095630.A0A2J6TGS9"/>
<feature type="transmembrane region" description="Helical" evidence="5">
    <location>
        <begin position="72"/>
        <end position="94"/>
    </location>
</feature>
<evidence type="ECO:0000256" key="1">
    <source>
        <dbReference type="ARBA" id="ARBA00004141"/>
    </source>
</evidence>
<dbReference type="GO" id="GO:0000324">
    <property type="term" value="C:fungal-type vacuole"/>
    <property type="evidence" value="ECO:0007669"/>
    <property type="project" value="TreeGrafter"/>
</dbReference>
<dbReference type="EMBL" id="KZ613783">
    <property type="protein sequence ID" value="PMD62242.1"/>
    <property type="molecule type" value="Genomic_DNA"/>
</dbReference>
<comment type="subcellular location">
    <subcellularLocation>
        <location evidence="1">Membrane</location>
        <topology evidence="1">Multi-pass membrane protein</topology>
    </subcellularLocation>
</comment>
<dbReference type="GO" id="GO:0005886">
    <property type="term" value="C:plasma membrane"/>
    <property type="evidence" value="ECO:0007669"/>
    <property type="project" value="TreeGrafter"/>
</dbReference>
<feature type="transmembrane region" description="Helical" evidence="5">
    <location>
        <begin position="177"/>
        <end position="197"/>
    </location>
</feature>
<dbReference type="InParanoid" id="A0A2J6TGS9"/>
<dbReference type="InterPro" id="IPR007568">
    <property type="entry name" value="RTA1"/>
</dbReference>
<protein>
    <submittedName>
        <fullName evidence="6">RTA1-domain-containing protein</fullName>
    </submittedName>
</protein>
<keyword evidence="4 5" id="KW-0472">Membrane</keyword>
<keyword evidence="7" id="KW-1185">Reference proteome</keyword>
<keyword evidence="2 5" id="KW-0812">Transmembrane</keyword>
<sequence>MPNNFTSPNGYVGFGALSNCTLSLCDIKYSVFEYRPSLAANSLFTALFIISGLFHLSQGFHAWKSRRYSTQWFYCWAMILGCVTEIIGYIGRILLHSNPFNFDYFLIQIVCLTIAPAFFTAAIYITIGQCITALGYPRTNPKHYAYIFIPSDIIALSLQGAGGGLSSGNAHQIGVDVSLAGLAFQVFSLTIFSLLALDWIRHWRSSNDNMALPSKFKVFAWLLVTAVLLILARCIYRIDELSQGYDGSLFHDQASFIVLEGVFMSITAFVLNLSNPAYQFNEVKELLGEKVEQGQLSVGQEKPLDVASA</sequence>
<name>A0A2J6TGS9_9HELO</name>
<feature type="transmembrane region" description="Helical" evidence="5">
    <location>
        <begin position="106"/>
        <end position="132"/>
    </location>
</feature>
<organism evidence="6 7">
    <name type="scientific">Hyaloscypha bicolor E</name>
    <dbReference type="NCBI Taxonomy" id="1095630"/>
    <lineage>
        <taxon>Eukaryota</taxon>
        <taxon>Fungi</taxon>
        <taxon>Dikarya</taxon>
        <taxon>Ascomycota</taxon>
        <taxon>Pezizomycotina</taxon>
        <taxon>Leotiomycetes</taxon>
        <taxon>Helotiales</taxon>
        <taxon>Hyaloscyphaceae</taxon>
        <taxon>Hyaloscypha</taxon>
        <taxon>Hyaloscypha bicolor</taxon>
    </lineage>
</organism>
<evidence type="ECO:0000256" key="3">
    <source>
        <dbReference type="ARBA" id="ARBA00022989"/>
    </source>
</evidence>
<accession>A0A2J6TGS9</accession>
<dbReference type="Pfam" id="PF04479">
    <property type="entry name" value="RTA1"/>
    <property type="match status" value="1"/>
</dbReference>
<dbReference type="AlphaFoldDB" id="A0A2J6TGS9"/>
<evidence type="ECO:0000313" key="6">
    <source>
        <dbReference type="EMBL" id="PMD62242.1"/>
    </source>
</evidence>
<dbReference type="PANTHER" id="PTHR31465:SF9">
    <property type="entry name" value="SPHINGOID LONG-CHAIN BASE TRANSPORTER RSB1"/>
    <property type="match status" value="1"/>
</dbReference>
<dbReference type="PANTHER" id="PTHR31465">
    <property type="entry name" value="PROTEIN RTA1-RELATED"/>
    <property type="match status" value="1"/>
</dbReference>
<feature type="transmembrane region" description="Helical" evidence="5">
    <location>
        <begin position="38"/>
        <end position="60"/>
    </location>
</feature>
<keyword evidence="3 5" id="KW-1133">Transmembrane helix</keyword>
<evidence type="ECO:0000313" key="7">
    <source>
        <dbReference type="Proteomes" id="UP000235371"/>
    </source>
</evidence>
<feature type="transmembrane region" description="Helical" evidence="5">
    <location>
        <begin position="218"/>
        <end position="238"/>
    </location>
</feature>
<dbReference type="GeneID" id="36585987"/>
<reference evidence="6 7" key="1">
    <citation type="submission" date="2016-04" db="EMBL/GenBank/DDBJ databases">
        <title>A degradative enzymes factory behind the ericoid mycorrhizal symbiosis.</title>
        <authorList>
            <consortium name="DOE Joint Genome Institute"/>
            <person name="Martino E."/>
            <person name="Morin E."/>
            <person name="Grelet G."/>
            <person name="Kuo A."/>
            <person name="Kohler A."/>
            <person name="Daghino S."/>
            <person name="Barry K."/>
            <person name="Choi C."/>
            <person name="Cichocki N."/>
            <person name="Clum A."/>
            <person name="Copeland A."/>
            <person name="Hainaut M."/>
            <person name="Haridas S."/>
            <person name="Labutti K."/>
            <person name="Lindquist E."/>
            <person name="Lipzen A."/>
            <person name="Khouja H.-R."/>
            <person name="Murat C."/>
            <person name="Ohm R."/>
            <person name="Olson A."/>
            <person name="Spatafora J."/>
            <person name="Veneault-Fourrey C."/>
            <person name="Henrissat B."/>
            <person name="Grigoriev I."/>
            <person name="Martin F."/>
            <person name="Perotto S."/>
        </authorList>
    </citation>
    <scope>NUCLEOTIDE SEQUENCE [LARGE SCALE GENOMIC DNA]</scope>
    <source>
        <strain evidence="6 7">E</strain>
    </source>
</reference>
<proteinExistence type="predicted"/>
<feature type="transmembrane region" description="Helical" evidence="5">
    <location>
        <begin position="144"/>
        <end position="165"/>
    </location>
</feature>
<dbReference type="RefSeq" id="XP_024739146.1">
    <property type="nucleotide sequence ID" value="XM_024877910.1"/>
</dbReference>
<evidence type="ECO:0000256" key="2">
    <source>
        <dbReference type="ARBA" id="ARBA00022692"/>
    </source>
</evidence>
<dbReference type="OrthoDB" id="4521223at2759"/>
<evidence type="ECO:0000256" key="4">
    <source>
        <dbReference type="ARBA" id="ARBA00023136"/>
    </source>
</evidence>
<dbReference type="Proteomes" id="UP000235371">
    <property type="component" value="Unassembled WGS sequence"/>
</dbReference>